<accession>A0A8X7YDX1</accession>
<dbReference type="Proteomes" id="UP000886885">
    <property type="component" value="Chromosome 14D"/>
</dbReference>
<evidence type="ECO:0000313" key="1">
    <source>
        <dbReference type="EMBL" id="KAG6747747.1"/>
    </source>
</evidence>
<comment type="caution">
    <text evidence="1">The sequence shown here is derived from an EMBL/GenBank/DDBJ whole genome shotgun (WGS) entry which is preliminary data.</text>
</comment>
<proteinExistence type="predicted"/>
<dbReference type="AlphaFoldDB" id="A0A8X7YDX1"/>
<name>A0A8X7YDX1_POPTO</name>
<protein>
    <submittedName>
        <fullName evidence="1">Uncharacterized protein</fullName>
    </submittedName>
</protein>
<dbReference type="OrthoDB" id="1658288at2759"/>
<reference evidence="1" key="1">
    <citation type="journal article" date="2020" name="bioRxiv">
        <title>Hybrid origin of Populus tomentosa Carr. identified through genome sequencing and phylogenomic analysis.</title>
        <authorList>
            <person name="An X."/>
            <person name="Gao K."/>
            <person name="Chen Z."/>
            <person name="Li J."/>
            <person name="Yang X."/>
            <person name="Yang X."/>
            <person name="Zhou J."/>
            <person name="Guo T."/>
            <person name="Zhao T."/>
            <person name="Huang S."/>
            <person name="Miao D."/>
            <person name="Khan W.U."/>
            <person name="Rao P."/>
            <person name="Ye M."/>
            <person name="Lei B."/>
            <person name="Liao W."/>
            <person name="Wang J."/>
            <person name="Ji L."/>
            <person name="Li Y."/>
            <person name="Guo B."/>
            <person name="Mustafa N.S."/>
            <person name="Li S."/>
            <person name="Yun Q."/>
            <person name="Keller S.R."/>
            <person name="Mao J."/>
            <person name="Zhang R."/>
            <person name="Strauss S.H."/>
        </authorList>
    </citation>
    <scope>NUCLEOTIDE SEQUENCE</scope>
    <source>
        <strain evidence="1">GM15</strain>
        <tissue evidence="1">Leaf</tissue>
    </source>
</reference>
<dbReference type="EMBL" id="JAAWWB010000028">
    <property type="protein sequence ID" value="KAG6747747.1"/>
    <property type="molecule type" value="Genomic_DNA"/>
</dbReference>
<organism evidence="1 2">
    <name type="scientific">Populus tomentosa</name>
    <name type="common">Chinese white poplar</name>
    <dbReference type="NCBI Taxonomy" id="118781"/>
    <lineage>
        <taxon>Eukaryota</taxon>
        <taxon>Viridiplantae</taxon>
        <taxon>Streptophyta</taxon>
        <taxon>Embryophyta</taxon>
        <taxon>Tracheophyta</taxon>
        <taxon>Spermatophyta</taxon>
        <taxon>Magnoliopsida</taxon>
        <taxon>eudicotyledons</taxon>
        <taxon>Gunneridae</taxon>
        <taxon>Pentapetalae</taxon>
        <taxon>rosids</taxon>
        <taxon>fabids</taxon>
        <taxon>Malpighiales</taxon>
        <taxon>Salicaceae</taxon>
        <taxon>Saliceae</taxon>
        <taxon>Populus</taxon>
    </lineage>
</organism>
<sequence length="119" mass="12859">MTADGLCDLSFTCIYAAKDIKDFCLNQCPKIFPQPRARLFCVEREGLIWLRGRRRARAATGGSDSRGSERLAALVFGEDGNGGSGSVSWRRLVWVVCGVEGEEDGGKGTVGLGFLKEGK</sequence>
<keyword evidence="2" id="KW-1185">Reference proteome</keyword>
<evidence type="ECO:0000313" key="2">
    <source>
        <dbReference type="Proteomes" id="UP000886885"/>
    </source>
</evidence>
<gene>
    <name evidence="1" type="ORF">POTOM_047638</name>
</gene>